<gene>
    <name evidence="1" type="ORF">COHA_004096</name>
</gene>
<comment type="caution">
    <text evidence="1">The sequence shown here is derived from an EMBL/GenBank/DDBJ whole genome shotgun (WGS) entry which is preliminary data.</text>
</comment>
<sequence length="326" mass="34736">MQSAASLLGLPARPRRSKLLADHVLKDPAAKTSLREGAVMFMTQNVQGQGTYGNGRSHGTVLADLGLHPDQLKGSVAVLVNQETQQTGQMEGGEVAVGKTSAAALDMMTSSSSAFVVHINKSGLAQAGQGLSFTICDTKRVLGTDAIVLPGLSGSNQHRVVWGGSAVRPRLRVEAASSHLPETCSNFSEQQLQVLDSSFSAILFPQSGCAFINSYQPTTALAFILHDLRHYTVFIGMDANTDLRASFPNLFAPGALLQRGLSGLLSAWGSDDQVTRGRRLIDYIFSSLAAEASGCVPPEQLGFKSDHSLVWAIYQLGKAAKRQRVQ</sequence>
<keyword evidence="2" id="KW-1185">Reference proteome</keyword>
<organism evidence="1 2">
    <name type="scientific">Chlorella ohadii</name>
    <dbReference type="NCBI Taxonomy" id="2649997"/>
    <lineage>
        <taxon>Eukaryota</taxon>
        <taxon>Viridiplantae</taxon>
        <taxon>Chlorophyta</taxon>
        <taxon>core chlorophytes</taxon>
        <taxon>Trebouxiophyceae</taxon>
        <taxon>Chlorellales</taxon>
        <taxon>Chlorellaceae</taxon>
        <taxon>Chlorella clade</taxon>
        <taxon>Chlorella</taxon>
    </lineage>
</organism>
<name>A0AAD5DTH2_9CHLO</name>
<protein>
    <submittedName>
        <fullName evidence="1">Uncharacterized protein</fullName>
    </submittedName>
</protein>
<evidence type="ECO:0000313" key="1">
    <source>
        <dbReference type="EMBL" id="KAI7842183.1"/>
    </source>
</evidence>
<accession>A0AAD5DTH2</accession>
<dbReference type="Proteomes" id="UP001205105">
    <property type="component" value="Unassembled WGS sequence"/>
</dbReference>
<dbReference type="EMBL" id="JADXDR010000054">
    <property type="protein sequence ID" value="KAI7842183.1"/>
    <property type="molecule type" value="Genomic_DNA"/>
</dbReference>
<reference evidence="1" key="1">
    <citation type="submission" date="2020-11" db="EMBL/GenBank/DDBJ databases">
        <title>Chlorella ohadii genome sequencing and assembly.</title>
        <authorList>
            <person name="Murik O."/>
            <person name="Treves H."/>
            <person name="Kedem I."/>
            <person name="Shotland Y."/>
            <person name="Kaplan A."/>
        </authorList>
    </citation>
    <scope>NUCLEOTIDE SEQUENCE</scope>
    <source>
        <strain evidence="1">1</strain>
    </source>
</reference>
<proteinExistence type="predicted"/>
<evidence type="ECO:0000313" key="2">
    <source>
        <dbReference type="Proteomes" id="UP001205105"/>
    </source>
</evidence>
<dbReference type="AlphaFoldDB" id="A0AAD5DTH2"/>